<dbReference type="Pfam" id="PF13865">
    <property type="entry name" value="FoP_duplication"/>
    <property type="match status" value="1"/>
</dbReference>
<dbReference type="RefSeq" id="XP_069210796.1">
    <property type="nucleotide sequence ID" value="XM_069350410.1"/>
</dbReference>
<dbReference type="EMBL" id="JBBXJM010000002">
    <property type="protein sequence ID" value="KAL1410852.1"/>
    <property type="molecule type" value="Genomic_DNA"/>
</dbReference>
<organism evidence="5 6">
    <name type="scientific">Vanrija albida</name>
    <dbReference type="NCBI Taxonomy" id="181172"/>
    <lineage>
        <taxon>Eukaryota</taxon>
        <taxon>Fungi</taxon>
        <taxon>Dikarya</taxon>
        <taxon>Basidiomycota</taxon>
        <taxon>Agaricomycotina</taxon>
        <taxon>Tremellomycetes</taxon>
        <taxon>Trichosporonales</taxon>
        <taxon>Trichosporonaceae</taxon>
        <taxon>Vanrija</taxon>
    </lineage>
</organism>
<dbReference type="SMART" id="SM00360">
    <property type="entry name" value="RRM"/>
    <property type="match status" value="1"/>
</dbReference>
<dbReference type="InterPro" id="IPR035979">
    <property type="entry name" value="RBD_domain_sf"/>
</dbReference>
<evidence type="ECO:0000259" key="4">
    <source>
        <dbReference type="PROSITE" id="PS50102"/>
    </source>
</evidence>
<dbReference type="PANTHER" id="PTHR19965:SF82">
    <property type="entry name" value="THO COMPLEX SUBUNIT 4"/>
    <property type="match status" value="1"/>
</dbReference>
<feature type="domain" description="RRM" evidence="4">
    <location>
        <begin position="92"/>
        <end position="170"/>
    </location>
</feature>
<evidence type="ECO:0000313" key="6">
    <source>
        <dbReference type="Proteomes" id="UP001565368"/>
    </source>
</evidence>
<evidence type="ECO:0000256" key="3">
    <source>
        <dbReference type="SAM" id="MobiDB-lite"/>
    </source>
</evidence>
<proteinExistence type="predicted"/>
<protein>
    <recommendedName>
        <fullName evidence="4">RRM domain-containing protein</fullName>
    </recommendedName>
</protein>
<evidence type="ECO:0000313" key="5">
    <source>
        <dbReference type="EMBL" id="KAL1410852.1"/>
    </source>
</evidence>
<evidence type="ECO:0000256" key="1">
    <source>
        <dbReference type="ARBA" id="ARBA00022884"/>
    </source>
</evidence>
<reference evidence="5 6" key="1">
    <citation type="submission" date="2023-08" db="EMBL/GenBank/DDBJ databases">
        <title>Annotated Genome Sequence of Vanrija albida AlHP1.</title>
        <authorList>
            <person name="Herzog R."/>
        </authorList>
    </citation>
    <scope>NUCLEOTIDE SEQUENCE [LARGE SCALE GENOMIC DNA]</scope>
    <source>
        <strain evidence="5 6">AlHP1</strain>
    </source>
</reference>
<dbReference type="SUPFAM" id="SSF54928">
    <property type="entry name" value="RNA-binding domain, RBD"/>
    <property type="match status" value="1"/>
</dbReference>
<dbReference type="Proteomes" id="UP001565368">
    <property type="component" value="Unassembled WGS sequence"/>
</dbReference>
<feature type="region of interest" description="Disordered" evidence="3">
    <location>
        <begin position="164"/>
        <end position="289"/>
    </location>
</feature>
<evidence type="ECO:0000256" key="2">
    <source>
        <dbReference type="PROSITE-ProRule" id="PRU00176"/>
    </source>
</evidence>
<dbReference type="InterPro" id="IPR012677">
    <property type="entry name" value="Nucleotide-bd_a/b_plait_sf"/>
</dbReference>
<feature type="compositionally biased region" description="Basic and acidic residues" evidence="3">
    <location>
        <begin position="53"/>
        <end position="63"/>
    </location>
</feature>
<feature type="compositionally biased region" description="Basic and acidic residues" evidence="3">
    <location>
        <begin position="73"/>
        <end position="84"/>
    </location>
</feature>
<dbReference type="PROSITE" id="PS50102">
    <property type="entry name" value="RRM"/>
    <property type="match status" value="1"/>
</dbReference>
<feature type="region of interest" description="Disordered" evidence="3">
    <location>
        <begin position="1"/>
        <end position="89"/>
    </location>
</feature>
<keyword evidence="1 2" id="KW-0694">RNA-binding</keyword>
<dbReference type="PANTHER" id="PTHR19965">
    <property type="entry name" value="RNA AND EXPORT FACTOR BINDING PROTEIN"/>
    <property type="match status" value="1"/>
</dbReference>
<feature type="compositionally biased region" description="Basic and acidic residues" evidence="3">
    <location>
        <begin position="30"/>
        <end position="43"/>
    </location>
</feature>
<dbReference type="Pfam" id="PF00076">
    <property type="entry name" value="RRM_1"/>
    <property type="match status" value="1"/>
</dbReference>
<dbReference type="InterPro" id="IPR025715">
    <property type="entry name" value="FoP_C"/>
</dbReference>
<dbReference type="InterPro" id="IPR000504">
    <property type="entry name" value="RRM_dom"/>
</dbReference>
<feature type="compositionally biased region" description="Gly residues" evidence="3">
    <location>
        <begin position="252"/>
        <end position="262"/>
    </location>
</feature>
<accession>A0ABR3Q8M3</accession>
<dbReference type="InterPro" id="IPR051229">
    <property type="entry name" value="ALYREF_mRNA_export"/>
</dbReference>
<dbReference type="Gene3D" id="3.30.70.330">
    <property type="match status" value="1"/>
</dbReference>
<feature type="compositionally biased region" description="Basic and acidic residues" evidence="3">
    <location>
        <begin position="211"/>
        <end position="237"/>
    </location>
</feature>
<keyword evidence="6" id="KW-1185">Reference proteome</keyword>
<name>A0ABR3Q8M3_9TREE</name>
<gene>
    <name evidence="5" type="ORF">Q8F55_001795</name>
</gene>
<dbReference type="GeneID" id="95982838"/>
<feature type="compositionally biased region" description="Gly residues" evidence="3">
    <location>
        <begin position="181"/>
        <end position="210"/>
    </location>
</feature>
<sequence length="289" mass="30073">MDIDKPLDDLISANRKPRAPKGAGAGAGADRAKPRVSRDRRDAAPYSRPPPRSTEDKWVHDAYEGGSRGGRGGGDRRTSDRREPAPFVGASPRIEISGLHYEVTVDDLKNIFTEAGTIVQGPTIRYDRSGRSTGTATVEYASAQQAKTAINKFDGAMTKGQTITIKPIAPARPREEKGSKDAGGSGGSLLARLGGGGGGGKGLEGRVGGRAGDRGDRGERGDRDRGDRERGDRERSTRGRGGGRGGRDARGGARGGGGGGRRGPATAEDLDKQLDGFMKPADGADVAMA</sequence>
<comment type="caution">
    <text evidence="5">The sequence shown here is derived from an EMBL/GenBank/DDBJ whole genome shotgun (WGS) entry which is preliminary data.</text>
</comment>